<dbReference type="Proteomes" id="UP000692954">
    <property type="component" value="Unassembled WGS sequence"/>
</dbReference>
<proteinExistence type="predicted"/>
<reference evidence="1" key="1">
    <citation type="submission" date="2021-01" db="EMBL/GenBank/DDBJ databases">
        <authorList>
            <consortium name="Genoscope - CEA"/>
            <person name="William W."/>
        </authorList>
    </citation>
    <scope>NUCLEOTIDE SEQUENCE</scope>
</reference>
<protein>
    <submittedName>
        <fullName evidence="1">Uncharacterized protein</fullName>
    </submittedName>
</protein>
<gene>
    <name evidence="1" type="ORF">PSON_ATCC_30995.1.T0270006</name>
</gene>
<name>A0A8S1LY87_9CILI</name>
<evidence type="ECO:0000313" key="2">
    <source>
        <dbReference type="Proteomes" id="UP000692954"/>
    </source>
</evidence>
<organism evidence="1 2">
    <name type="scientific">Paramecium sonneborni</name>
    <dbReference type="NCBI Taxonomy" id="65129"/>
    <lineage>
        <taxon>Eukaryota</taxon>
        <taxon>Sar</taxon>
        <taxon>Alveolata</taxon>
        <taxon>Ciliophora</taxon>
        <taxon>Intramacronucleata</taxon>
        <taxon>Oligohymenophorea</taxon>
        <taxon>Peniculida</taxon>
        <taxon>Parameciidae</taxon>
        <taxon>Paramecium</taxon>
    </lineage>
</organism>
<comment type="caution">
    <text evidence="1">The sequence shown here is derived from an EMBL/GenBank/DDBJ whole genome shotgun (WGS) entry which is preliminary data.</text>
</comment>
<accession>A0A8S1LY87</accession>
<evidence type="ECO:0000313" key="1">
    <source>
        <dbReference type="EMBL" id="CAD8070493.1"/>
    </source>
</evidence>
<sequence length="110" mass="13342">MSELIKMIPISNKKRLKKNQINQIYQIIIFYQKMDLCQNKYLQNYQNLKLILFLMFKKEEDMQVNLFLVEVDLDEMMALMEKNKEKNKKNYNILNIDLVYHNGNIMVEST</sequence>
<dbReference type="EMBL" id="CAJJDN010000027">
    <property type="protein sequence ID" value="CAD8070493.1"/>
    <property type="molecule type" value="Genomic_DNA"/>
</dbReference>
<dbReference type="AlphaFoldDB" id="A0A8S1LY87"/>
<keyword evidence="2" id="KW-1185">Reference proteome</keyword>